<feature type="region of interest" description="Disordered" evidence="11">
    <location>
        <begin position="51"/>
        <end position="181"/>
    </location>
</feature>
<feature type="compositionally biased region" description="Polar residues" evidence="11">
    <location>
        <begin position="160"/>
        <end position="175"/>
    </location>
</feature>
<evidence type="ECO:0000256" key="9">
    <source>
        <dbReference type="ARBA" id="ARBA00048679"/>
    </source>
</evidence>
<feature type="region of interest" description="Disordered" evidence="11">
    <location>
        <begin position="1"/>
        <end position="27"/>
    </location>
</feature>
<sequence length="1003" mass="109214">MERTARSPTAYEPLPAHLHSVGDDHTNGIHTPSYGGIVNTGVEWDWIVNQDGTKTRTPSRSPNRAAAAREPHRTMSNPLEAAPTDNMPTPSTQGSASAHAFSAHPSSHPHEPTISEEASAYVGRSVSSSQSAAASATRPPPLSSPRNPPPPTPLAPPNASHTHTAQYTPSAPSSSSKRRQYRQVGDWILQKTLGQGSMGKVKLGVNVHTQERCAVKIVPRHRDDGKAGEAGRAKDESKEIRTVREASISLLLHHPYICGMRDFLVHQNHYYMVFEYIDGGQMLDYIIAHGRLRERAARKFARQIGSALDYCHHNNIVHRDLKIENILISNNGNIKIIDFGLSNLYSPNRHLSTFCGSLYFAAPELLNAKLYTGPEVDIWSFGIVLYVLVCGKVPFDDQSMPALHAKIKRGLAEYPAWLSNDCKALLQRMLNTNPQERATLAEVLSHPWMTKGYEGRPDSHLIMREPLRADELDMDVIKRMQGFTFGTPEGIYENLTKILTSEQYQRCVAAWDAGRDRRPRPGANGSSSNNNLAVESESPKKKRFSGFDLKKKLFKEEKKPEEPLAVVREQVDPSSGFDPLISIYFLAREKKERSKVYGNSHFASSRASVDGSAPAAQPIAYNMALPSLPAPPTAHGSGYEHGVPGSPREAANTVRVRADDMPSAAAGVMSHPSADGARSNIADVPAMHSAAHRRGQSQAASAAMSPSSLAAPLHAMDGNTPQRRLSQEHGGDRRTSVGSITNTMGQASLSRDTSQRTSNTNTLAPPVTPPEWPLQLGMGIIQDKSGGIRPVGSPEVDEIEAADVANIDVKSVYLKGLFSVSTTSTKSARTLLKDISHVLDRVGIKYRPIRGGFECIHVPSIDLASVVHGDEARSSLHVPPGSQSIESSPSKNRLALRKSDLTGSTANSRDSPSPAHHDRGSSGTVGMLDTASMSTPSKAKVDQDDGDAWGAQFGAQSPLCVRFEVFVVKVPWLPLHGIQFRRIGGDGWQYQQLAKTILREMRL</sequence>
<comment type="catalytic activity">
    <reaction evidence="8">
        <text>L-threonyl-[protein] + ATP = O-phospho-L-threonyl-[protein] + ADP + H(+)</text>
        <dbReference type="Rhea" id="RHEA:46608"/>
        <dbReference type="Rhea" id="RHEA-COMP:11060"/>
        <dbReference type="Rhea" id="RHEA-COMP:11605"/>
        <dbReference type="ChEBI" id="CHEBI:15378"/>
        <dbReference type="ChEBI" id="CHEBI:30013"/>
        <dbReference type="ChEBI" id="CHEBI:30616"/>
        <dbReference type="ChEBI" id="CHEBI:61977"/>
        <dbReference type="ChEBI" id="CHEBI:456216"/>
        <dbReference type="EC" id="2.7.11.1"/>
    </reaction>
</comment>
<feature type="compositionally biased region" description="Polar residues" evidence="11">
    <location>
        <begin position="736"/>
        <end position="763"/>
    </location>
</feature>
<dbReference type="OrthoDB" id="193931at2759"/>
<dbReference type="PANTHER" id="PTHR24346:SF82">
    <property type="entry name" value="KP78A-RELATED"/>
    <property type="match status" value="1"/>
</dbReference>
<feature type="domain" description="Protein kinase" evidence="12">
    <location>
        <begin position="187"/>
        <end position="449"/>
    </location>
</feature>
<evidence type="ECO:0000259" key="12">
    <source>
        <dbReference type="PROSITE" id="PS50011"/>
    </source>
</evidence>
<dbReference type="Gene3D" id="3.30.310.80">
    <property type="entry name" value="Kinase associated domain 1, KA1"/>
    <property type="match status" value="1"/>
</dbReference>
<organism evidence="14 15">
    <name type="scientific">Apiotrichum porosum</name>
    <dbReference type="NCBI Taxonomy" id="105984"/>
    <lineage>
        <taxon>Eukaryota</taxon>
        <taxon>Fungi</taxon>
        <taxon>Dikarya</taxon>
        <taxon>Basidiomycota</taxon>
        <taxon>Agaricomycotina</taxon>
        <taxon>Tremellomycetes</taxon>
        <taxon>Trichosporonales</taxon>
        <taxon>Trichosporonaceae</taxon>
        <taxon>Apiotrichum</taxon>
    </lineage>
</organism>
<accession>A0A427XS37</accession>
<keyword evidence="6 14" id="KW-0418">Kinase</keyword>
<feature type="compositionally biased region" description="Low complexity" evidence="11">
    <location>
        <begin position="56"/>
        <end position="66"/>
    </location>
</feature>
<dbReference type="CDD" id="cd14077">
    <property type="entry name" value="STKc_Kin1_2"/>
    <property type="match status" value="1"/>
</dbReference>
<dbReference type="Gene3D" id="1.10.510.10">
    <property type="entry name" value="Transferase(Phosphotransferase) domain 1"/>
    <property type="match status" value="1"/>
</dbReference>
<keyword evidence="3" id="KW-0723">Serine/threonine-protein kinase</keyword>
<feature type="compositionally biased region" description="Low complexity" evidence="11">
    <location>
        <begin position="118"/>
        <end position="137"/>
    </location>
</feature>
<evidence type="ECO:0000313" key="14">
    <source>
        <dbReference type="EMBL" id="RSH81618.1"/>
    </source>
</evidence>
<evidence type="ECO:0000256" key="4">
    <source>
        <dbReference type="ARBA" id="ARBA00022679"/>
    </source>
</evidence>
<dbReference type="PROSITE" id="PS50011">
    <property type="entry name" value="PROTEIN_KINASE_DOM"/>
    <property type="match status" value="1"/>
</dbReference>
<feature type="compositionally biased region" description="Basic and acidic residues" evidence="11">
    <location>
        <begin position="725"/>
        <end position="735"/>
    </location>
</feature>
<dbReference type="PROSITE" id="PS00108">
    <property type="entry name" value="PROTEIN_KINASE_ST"/>
    <property type="match status" value="1"/>
</dbReference>
<feature type="compositionally biased region" description="Pro residues" evidence="11">
    <location>
        <begin position="138"/>
        <end position="156"/>
    </location>
</feature>
<feature type="region of interest" description="Disordered" evidence="11">
    <location>
        <begin position="515"/>
        <end position="539"/>
    </location>
</feature>
<evidence type="ECO:0000256" key="8">
    <source>
        <dbReference type="ARBA" id="ARBA00047899"/>
    </source>
</evidence>
<proteinExistence type="inferred from homology"/>
<dbReference type="SMART" id="SM00220">
    <property type="entry name" value="S_TKc"/>
    <property type="match status" value="1"/>
</dbReference>
<dbReference type="GO" id="GO:0106310">
    <property type="term" value="F:protein serine kinase activity"/>
    <property type="evidence" value="ECO:0007669"/>
    <property type="project" value="RHEA"/>
</dbReference>
<feature type="binding site" evidence="10">
    <location>
        <position position="216"/>
    </location>
    <ligand>
        <name>ATP</name>
        <dbReference type="ChEBI" id="CHEBI:30616"/>
    </ligand>
</feature>
<dbReference type="STRING" id="105984.A0A427XS37"/>
<gene>
    <name evidence="14" type="primary">KIN1</name>
    <name evidence="14" type="ORF">EHS24_007796</name>
</gene>
<evidence type="ECO:0000256" key="3">
    <source>
        <dbReference type="ARBA" id="ARBA00022527"/>
    </source>
</evidence>
<dbReference type="SUPFAM" id="SSF56112">
    <property type="entry name" value="Protein kinase-like (PK-like)"/>
    <property type="match status" value="1"/>
</dbReference>
<dbReference type="PROSITE" id="PS00107">
    <property type="entry name" value="PROTEIN_KINASE_ATP"/>
    <property type="match status" value="1"/>
</dbReference>
<dbReference type="InterPro" id="IPR017441">
    <property type="entry name" value="Protein_kinase_ATP_BS"/>
</dbReference>
<dbReference type="InterPro" id="IPR008271">
    <property type="entry name" value="Ser/Thr_kinase_AS"/>
</dbReference>
<dbReference type="FunFam" id="1.10.510.10:FF:000958">
    <property type="entry name" value="Non-specific serine/threonine protein kinase"/>
    <property type="match status" value="1"/>
</dbReference>
<keyword evidence="15" id="KW-1185">Reference proteome</keyword>
<dbReference type="AlphaFoldDB" id="A0A427XS37"/>
<dbReference type="Proteomes" id="UP000279236">
    <property type="component" value="Unassembled WGS sequence"/>
</dbReference>
<dbReference type="InterPro" id="IPR001772">
    <property type="entry name" value="KA1_dom"/>
</dbReference>
<feature type="domain" description="KA1" evidence="13">
    <location>
        <begin position="954"/>
        <end position="1003"/>
    </location>
</feature>
<evidence type="ECO:0000256" key="10">
    <source>
        <dbReference type="PROSITE-ProRule" id="PRU10141"/>
    </source>
</evidence>
<protein>
    <recommendedName>
        <fullName evidence="2">non-specific serine/threonine protein kinase</fullName>
        <ecNumber evidence="2">2.7.11.1</ecNumber>
    </recommendedName>
</protein>
<dbReference type="InterPro" id="IPR011009">
    <property type="entry name" value="Kinase-like_dom_sf"/>
</dbReference>
<feature type="compositionally biased region" description="Polar residues" evidence="11">
    <location>
        <begin position="901"/>
        <end position="911"/>
    </location>
</feature>
<dbReference type="Pfam" id="PF02149">
    <property type="entry name" value="KA1"/>
    <property type="match status" value="1"/>
</dbReference>
<reference evidence="14 15" key="1">
    <citation type="submission" date="2018-11" db="EMBL/GenBank/DDBJ databases">
        <title>Genome sequence of Apiotrichum porosum DSM 27194.</title>
        <authorList>
            <person name="Aliyu H."/>
            <person name="Gorte O."/>
            <person name="Ochsenreither K."/>
        </authorList>
    </citation>
    <scope>NUCLEOTIDE SEQUENCE [LARGE SCALE GENOMIC DNA]</scope>
    <source>
        <strain evidence="14 15">DSM 27194</strain>
    </source>
</reference>
<dbReference type="Pfam" id="PF00069">
    <property type="entry name" value="Pkinase"/>
    <property type="match status" value="1"/>
</dbReference>
<keyword evidence="7 10" id="KW-0067">ATP-binding</keyword>
<dbReference type="InterPro" id="IPR000719">
    <property type="entry name" value="Prot_kinase_dom"/>
</dbReference>
<keyword evidence="4" id="KW-0808">Transferase</keyword>
<dbReference type="GO" id="GO:0000226">
    <property type="term" value="P:microtubule cytoskeleton organization"/>
    <property type="evidence" value="ECO:0007669"/>
    <property type="project" value="TreeGrafter"/>
</dbReference>
<comment type="caution">
    <text evidence="14">The sequence shown here is derived from an EMBL/GenBank/DDBJ whole genome shotgun (WGS) entry which is preliminary data.</text>
</comment>
<dbReference type="GO" id="GO:0004674">
    <property type="term" value="F:protein serine/threonine kinase activity"/>
    <property type="evidence" value="ECO:0007669"/>
    <property type="project" value="UniProtKB-KW"/>
</dbReference>
<dbReference type="EC" id="2.7.11.1" evidence="2"/>
<dbReference type="EMBL" id="RSCE01000006">
    <property type="protein sequence ID" value="RSH81618.1"/>
    <property type="molecule type" value="Genomic_DNA"/>
</dbReference>
<feature type="compositionally biased region" description="Low complexity" evidence="11">
    <location>
        <begin position="696"/>
        <end position="716"/>
    </location>
</feature>
<dbReference type="GO" id="GO:0005524">
    <property type="term" value="F:ATP binding"/>
    <property type="evidence" value="ECO:0007669"/>
    <property type="project" value="UniProtKB-UniRule"/>
</dbReference>
<feature type="compositionally biased region" description="Low complexity" evidence="11">
    <location>
        <begin position="95"/>
        <end position="106"/>
    </location>
</feature>
<feature type="region of interest" description="Disordered" evidence="11">
    <location>
        <begin position="873"/>
        <end position="943"/>
    </location>
</feature>
<dbReference type="GO" id="GO:0005737">
    <property type="term" value="C:cytoplasm"/>
    <property type="evidence" value="ECO:0007669"/>
    <property type="project" value="TreeGrafter"/>
</dbReference>
<evidence type="ECO:0000313" key="15">
    <source>
        <dbReference type="Proteomes" id="UP000279236"/>
    </source>
</evidence>
<dbReference type="InterPro" id="IPR028375">
    <property type="entry name" value="KA1/Ssp2_C"/>
</dbReference>
<comment type="similarity">
    <text evidence="1">Belongs to the protein kinase superfamily. CAMK Ser/Thr protein kinase family. NIM1 subfamily.</text>
</comment>
<evidence type="ECO:0000256" key="2">
    <source>
        <dbReference type="ARBA" id="ARBA00012513"/>
    </source>
</evidence>
<evidence type="ECO:0000256" key="11">
    <source>
        <dbReference type="SAM" id="MobiDB-lite"/>
    </source>
</evidence>
<evidence type="ECO:0000256" key="6">
    <source>
        <dbReference type="ARBA" id="ARBA00022777"/>
    </source>
</evidence>
<dbReference type="PANTHER" id="PTHR24346">
    <property type="entry name" value="MAP/MICROTUBULE AFFINITY-REGULATING KINASE"/>
    <property type="match status" value="1"/>
</dbReference>
<name>A0A427XS37_9TREE</name>
<evidence type="ECO:0000259" key="13">
    <source>
        <dbReference type="PROSITE" id="PS50032"/>
    </source>
</evidence>
<dbReference type="SUPFAM" id="SSF103243">
    <property type="entry name" value="KA1-like"/>
    <property type="match status" value="1"/>
</dbReference>
<dbReference type="GeneID" id="39592339"/>
<keyword evidence="5 10" id="KW-0547">Nucleotide-binding</keyword>
<dbReference type="PROSITE" id="PS50032">
    <property type="entry name" value="KA1"/>
    <property type="match status" value="1"/>
</dbReference>
<comment type="catalytic activity">
    <reaction evidence="9">
        <text>L-seryl-[protein] + ATP = O-phospho-L-seryl-[protein] + ADP + H(+)</text>
        <dbReference type="Rhea" id="RHEA:17989"/>
        <dbReference type="Rhea" id="RHEA-COMP:9863"/>
        <dbReference type="Rhea" id="RHEA-COMP:11604"/>
        <dbReference type="ChEBI" id="CHEBI:15378"/>
        <dbReference type="ChEBI" id="CHEBI:29999"/>
        <dbReference type="ChEBI" id="CHEBI:30616"/>
        <dbReference type="ChEBI" id="CHEBI:83421"/>
        <dbReference type="ChEBI" id="CHEBI:456216"/>
        <dbReference type="EC" id="2.7.11.1"/>
    </reaction>
</comment>
<evidence type="ECO:0000256" key="5">
    <source>
        <dbReference type="ARBA" id="ARBA00022741"/>
    </source>
</evidence>
<dbReference type="RefSeq" id="XP_028476073.1">
    <property type="nucleotide sequence ID" value="XM_028623140.1"/>
</dbReference>
<dbReference type="GO" id="GO:0035556">
    <property type="term" value="P:intracellular signal transduction"/>
    <property type="evidence" value="ECO:0007669"/>
    <property type="project" value="TreeGrafter"/>
</dbReference>
<evidence type="ECO:0000256" key="7">
    <source>
        <dbReference type="ARBA" id="ARBA00022840"/>
    </source>
</evidence>
<feature type="compositionally biased region" description="Polar residues" evidence="11">
    <location>
        <begin position="881"/>
        <end position="891"/>
    </location>
</feature>
<evidence type="ECO:0000256" key="1">
    <source>
        <dbReference type="ARBA" id="ARBA00010791"/>
    </source>
</evidence>
<feature type="region of interest" description="Disordered" evidence="11">
    <location>
        <begin position="687"/>
        <end position="771"/>
    </location>
</feature>